<feature type="non-terminal residue" evidence="1">
    <location>
        <position position="1"/>
    </location>
</feature>
<proteinExistence type="predicted"/>
<accession>A0A383CAD2</accession>
<sequence>VSKITHVWLPEQVVAGLNCHLEVRLPIDDLLGGPSNRINGPTGQMEY</sequence>
<dbReference type="AlphaFoldDB" id="A0A383CAD2"/>
<evidence type="ECO:0000313" key="1">
    <source>
        <dbReference type="EMBL" id="SVE29020.1"/>
    </source>
</evidence>
<dbReference type="EMBL" id="UINC01207078">
    <property type="protein sequence ID" value="SVE29020.1"/>
    <property type="molecule type" value="Genomic_DNA"/>
</dbReference>
<gene>
    <name evidence="1" type="ORF">METZ01_LOCUS481874</name>
</gene>
<organism evidence="1">
    <name type="scientific">marine metagenome</name>
    <dbReference type="NCBI Taxonomy" id="408172"/>
    <lineage>
        <taxon>unclassified sequences</taxon>
        <taxon>metagenomes</taxon>
        <taxon>ecological metagenomes</taxon>
    </lineage>
</organism>
<name>A0A383CAD2_9ZZZZ</name>
<protein>
    <submittedName>
        <fullName evidence="1">Uncharacterized protein</fullName>
    </submittedName>
</protein>
<reference evidence="1" key="1">
    <citation type="submission" date="2018-05" db="EMBL/GenBank/DDBJ databases">
        <authorList>
            <person name="Lanie J.A."/>
            <person name="Ng W.-L."/>
            <person name="Kazmierczak K.M."/>
            <person name="Andrzejewski T.M."/>
            <person name="Davidsen T.M."/>
            <person name="Wayne K.J."/>
            <person name="Tettelin H."/>
            <person name="Glass J.I."/>
            <person name="Rusch D."/>
            <person name="Podicherti R."/>
            <person name="Tsui H.-C.T."/>
            <person name="Winkler M.E."/>
        </authorList>
    </citation>
    <scope>NUCLEOTIDE SEQUENCE</scope>
</reference>